<evidence type="ECO:0000313" key="1">
    <source>
        <dbReference type="EMBL" id="KAE8076624.1"/>
    </source>
</evidence>
<proteinExistence type="predicted"/>
<dbReference type="AlphaFoldDB" id="A0A5N6RDB1"/>
<accession>A0A5N6RDB1</accession>
<protein>
    <submittedName>
        <fullName evidence="1">Uncharacterized protein</fullName>
    </submittedName>
</protein>
<dbReference type="Proteomes" id="UP000327013">
    <property type="component" value="Chromosome 6"/>
</dbReference>
<dbReference type="EMBL" id="CM017326">
    <property type="protein sequence ID" value="KAE8076624.1"/>
    <property type="molecule type" value="Genomic_DNA"/>
</dbReference>
<evidence type="ECO:0000313" key="2">
    <source>
        <dbReference type="Proteomes" id="UP000327013"/>
    </source>
</evidence>
<organism evidence="1 2">
    <name type="scientific">Carpinus fangiana</name>
    <dbReference type="NCBI Taxonomy" id="176857"/>
    <lineage>
        <taxon>Eukaryota</taxon>
        <taxon>Viridiplantae</taxon>
        <taxon>Streptophyta</taxon>
        <taxon>Embryophyta</taxon>
        <taxon>Tracheophyta</taxon>
        <taxon>Spermatophyta</taxon>
        <taxon>Magnoliopsida</taxon>
        <taxon>eudicotyledons</taxon>
        <taxon>Gunneridae</taxon>
        <taxon>Pentapetalae</taxon>
        <taxon>rosids</taxon>
        <taxon>fabids</taxon>
        <taxon>Fagales</taxon>
        <taxon>Betulaceae</taxon>
        <taxon>Carpinus</taxon>
    </lineage>
</organism>
<name>A0A5N6RDB1_9ROSI</name>
<keyword evidence="2" id="KW-1185">Reference proteome</keyword>
<gene>
    <name evidence="1" type="ORF">FH972_015261</name>
</gene>
<sequence>MLRRNNRLGNFLKLSKYGEKGRRSFVIIPKGEDKKGWTDCREQFSKLKHFHDKQKLGRSLLESHPGKASVGPVGLNKGNMIISSDQTSLQGVKKSYAEVVQGMDHTLSLNCQSMAGKNKVGKATLDKFNGRNPLVGALSAEFEEKEKAVIMTREEQVRVVTVHDMLSEFKKDLLKCLESYLIDWTSPSDVVNRAKKWAIIGWPKLRKEKPKPPVKLTYFKKSARPTTQWSHLPAGLLQVCLSSKIMQSVSTCPLEELQSRCGLGSPAFPIVTASRSPKIMLSVGLQFHIALEDAHQSTLASDPIFTRERTSPPVVSDRCSINLSRLSKITGEGIVFSTLSVCPSDLAEASAKGPNLQIVPGELSLAVNSESLDDALCSDLLRSHNGEDEGQLVV</sequence>
<reference evidence="1 2" key="1">
    <citation type="submission" date="2019-06" db="EMBL/GenBank/DDBJ databases">
        <title>A chromosomal-level reference genome of Carpinus fangiana (Coryloideae, Betulaceae).</title>
        <authorList>
            <person name="Yang X."/>
            <person name="Wang Z."/>
            <person name="Zhang L."/>
            <person name="Hao G."/>
            <person name="Liu J."/>
            <person name="Yang Y."/>
        </authorList>
    </citation>
    <scope>NUCLEOTIDE SEQUENCE [LARGE SCALE GENOMIC DNA]</scope>
    <source>
        <strain evidence="1">Cfa_2016G</strain>
        <tissue evidence="1">Leaf</tissue>
    </source>
</reference>